<dbReference type="InterPro" id="IPR012967">
    <property type="entry name" value="COMT_dimerisation"/>
</dbReference>
<evidence type="ECO:0000256" key="3">
    <source>
        <dbReference type="ARBA" id="ARBA00022691"/>
    </source>
</evidence>
<keyword evidence="3" id="KW-0949">S-adenosyl-L-methionine</keyword>
<dbReference type="SUPFAM" id="SSF53335">
    <property type="entry name" value="S-adenosyl-L-methionine-dependent methyltransferases"/>
    <property type="match status" value="1"/>
</dbReference>
<dbReference type="EMBL" id="JANIEX010000524">
    <property type="protein sequence ID" value="KAJ3565961.1"/>
    <property type="molecule type" value="Genomic_DNA"/>
</dbReference>
<keyword evidence="2" id="KW-0808">Transferase</keyword>
<organism evidence="6 7">
    <name type="scientific">Leucocoprinus birnbaumii</name>
    <dbReference type="NCBI Taxonomy" id="56174"/>
    <lineage>
        <taxon>Eukaryota</taxon>
        <taxon>Fungi</taxon>
        <taxon>Dikarya</taxon>
        <taxon>Basidiomycota</taxon>
        <taxon>Agaricomycotina</taxon>
        <taxon>Agaricomycetes</taxon>
        <taxon>Agaricomycetidae</taxon>
        <taxon>Agaricales</taxon>
        <taxon>Agaricineae</taxon>
        <taxon>Agaricaceae</taxon>
        <taxon>Leucocoprinus</taxon>
    </lineage>
</organism>
<sequence>MAPEMESMSSLSALLTIINTNTQQLQSLYIEYGYQTPSLDAPFHSSPLDTHVKALELSQLIVAAANNLIAIVRPPRATIREFSSGMFQSAPVGFAVDVDIPEILDEAPNKELHVKEIAMVADCDSSHAARILRYLATRHIFREVTPDVFTNNRISSALIKSNGKTVAELKAKPLEKYDDSGLAAVVGCITGDGLKSSSALIDFLKSSGKAGTTPCNMAWGTDKSLFNWFSESEDGWRMRRFMAHMKSRTKEFDSSIFQNAYTWQDLDPTDVVIDVGGNVGMVTLGIAKVFSKPKYVVQDLSSVMVEAKEVMSSSSNVHCDNTHPQPIKGAAVYFLRFIIHDWPDAKCIKILRNIRDAASASSKLILFEHVAPYACEDVTEYEGKIERRRAPWPLVPNIGKDEGGPSDNKFGYASSFSRVPYRKLGAGSSNVNGV</sequence>
<evidence type="ECO:0000256" key="1">
    <source>
        <dbReference type="ARBA" id="ARBA00022603"/>
    </source>
</evidence>
<reference evidence="6" key="1">
    <citation type="submission" date="2022-07" db="EMBL/GenBank/DDBJ databases">
        <title>Genome Sequence of Leucocoprinus birnbaumii.</title>
        <authorList>
            <person name="Buettner E."/>
        </authorList>
    </citation>
    <scope>NUCLEOTIDE SEQUENCE</scope>
    <source>
        <strain evidence="6">VT141</strain>
    </source>
</reference>
<dbReference type="GO" id="GO:0046983">
    <property type="term" value="F:protein dimerization activity"/>
    <property type="evidence" value="ECO:0007669"/>
    <property type="project" value="InterPro"/>
</dbReference>
<accession>A0AAD5VPJ0</accession>
<dbReference type="InterPro" id="IPR016461">
    <property type="entry name" value="COMT-like"/>
</dbReference>
<dbReference type="InterPro" id="IPR036390">
    <property type="entry name" value="WH_DNA-bd_sf"/>
</dbReference>
<dbReference type="PANTHER" id="PTHR43712">
    <property type="entry name" value="PUTATIVE (AFU_ORTHOLOGUE AFUA_4G14580)-RELATED"/>
    <property type="match status" value="1"/>
</dbReference>
<dbReference type="GO" id="GO:0032259">
    <property type="term" value="P:methylation"/>
    <property type="evidence" value="ECO:0007669"/>
    <property type="project" value="UniProtKB-KW"/>
</dbReference>
<evidence type="ECO:0000256" key="2">
    <source>
        <dbReference type="ARBA" id="ARBA00022679"/>
    </source>
</evidence>
<feature type="domain" description="O-methyltransferase C-terminal" evidence="4">
    <location>
        <begin position="217"/>
        <end position="379"/>
    </location>
</feature>
<comment type="caution">
    <text evidence="6">The sequence shown here is derived from an EMBL/GenBank/DDBJ whole genome shotgun (WGS) entry which is preliminary data.</text>
</comment>
<gene>
    <name evidence="6" type="ORF">NP233_g7303</name>
</gene>
<evidence type="ECO:0000313" key="6">
    <source>
        <dbReference type="EMBL" id="KAJ3565961.1"/>
    </source>
</evidence>
<evidence type="ECO:0000259" key="4">
    <source>
        <dbReference type="Pfam" id="PF00891"/>
    </source>
</evidence>
<dbReference type="PROSITE" id="PS51683">
    <property type="entry name" value="SAM_OMT_II"/>
    <property type="match status" value="1"/>
</dbReference>
<dbReference type="InterPro" id="IPR001077">
    <property type="entry name" value="COMT_C"/>
</dbReference>
<dbReference type="Gene3D" id="3.40.50.150">
    <property type="entry name" value="Vaccinia Virus protein VP39"/>
    <property type="match status" value="1"/>
</dbReference>
<protein>
    <recommendedName>
        <fullName evidence="8">O-methyltransferase domain-containing protein</fullName>
    </recommendedName>
</protein>
<dbReference type="Gene3D" id="1.10.10.10">
    <property type="entry name" value="Winged helix-like DNA-binding domain superfamily/Winged helix DNA-binding domain"/>
    <property type="match status" value="1"/>
</dbReference>
<evidence type="ECO:0000259" key="5">
    <source>
        <dbReference type="Pfam" id="PF08100"/>
    </source>
</evidence>
<dbReference type="InterPro" id="IPR036388">
    <property type="entry name" value="WH-like_DNA-bd_sf"/>
</dbReference>
<dbReference type="Proteomes" id="UP001213000">
    <property type="component" value="Unassembled WGS sequence"/>
</dbReference>
<keyword evidence="1" id="KW-0489">Methyltransferase</keyword>
<dbReference type="Pfam" id="PF00891">
    <property type="entry name" value="Methyltransf_2"/>
    <property type="match status" value="1"/>
</dbReference>
<dbReference type="AlphaFoldDB" id="A0AAD5VPJ0"/>
<dbReference type="PANTHER" id="PTHR43712:SF2">
    <property type="entry name" value="O-METHYLTRANSFERASE CICE"/>
    <property type="match status" value="1"/>
</dbReference>
<proteinExistence type="predicted"/>
<dbReference type="InterPro" id="IPR029063">
    <property type="entry name" value="SAM-dependent_MTases_sf"/>
</dbReference>
<evidence type="ECO:0000313" key="7">
    <source>
        <dbReference type="Proteomes" id="UP001213000"/>
    </source>
</evidence>
<keyword evidence="7" id="KW-1185">Reference proteome</keyword>
<dbReference type="GO" id="GO:0008171">
    <property type="term" value="F:O-methyltransferase activity"/>
    <property type="evidence" value="ECO:0007669"/>
    <property type="project" value="InterPro"/>
</dbReference>
<name>A0AAD5VPJ0_9AGAR</name>
<dbReference type="SUPFAM" id="SSF46785">
    <property type="entry name" value="Winged helix' DNA-binding domain"/>
    <property type="match status" value="1"/>
</dbReference>
<evidence type="ECO:0008006" key="8">
    <source>
        <dbReference type="Google" id="ProtNLM"/>
    </source>
</evidence>
<feature type="domain" description="O-methyltransferase dimerisation" evidence="5">
    <location>
        <begin position="84"/>
        <end position="161"/>
    </location>
</feature>
<dbReference type="Pfam" id="PF08100">
    <property type="entry name" value="Dimerisation"/>
    <property type="match status" value="1"/>
</dbReference>